<accession>A0A0F9EW11</accession>
<reference evidence="1" key="1">
    <citation type="journal article" date="2015" name="Nature">
        <title>Complex archaea that bridge the gap between prokaryotes and eukaryotes.</title>
        <authorList>
            <person name="Spang A."/>
            <person name="Saw J.H."/>
            <person name="Jorgensen S.L."/>
            <person name="Zaremba-Niedzwiedzka K."/>
            <person name="Martijn J."/>
            <person name="Lind A.E."/>
            <person name="van Eijk R."/>
            <person name="Schleper C."/>
            <person name="Guy L."/>
            <person name="Ettema T.J."/>
        </authorList>
    </citation>
    <scope>NUCLEOTIDE SEQUENCE</scope>
</reference>
<sequence>MSIVIYEPDLLVCSDINETLSAAFPQSEISVLEAFDLSKLVGNINNTRLAVLSLRQDQLHQYLPELRNLQVWFPVICILNDAPRLAEPEPGLRYITRPFSSNTLLRAVNAALSDQQLCQQEMP</sequence>
<evidence type="ECO:0000313" key="1">
    <source>
        <dbReference type="EMBL" id="KKL49165.1"/>
    </source>
</evidence>
<evidence type="ECO:0008006" key="2">
    <source>
        <dbReference type="Google" id="ProtNLM"/>
    </source>
</evidence>
<dbReference type="InterPro" id="IPR011006">
    <property type="entry name" value="CheY-like_superfamily"/>
</dbReference>
<proteinExistence type="predicted"/>
<comment type="caution">
    <text evidence="1">The sequence shown here is derived from an EMBL/GenBank/DDBJ whole genome shotgun (WGS) entry which is preliminary data.</text>
</comment>
<gene>
    <name evidence="1" type="ORF">LCGC14_2318250</name>
</gene>
<dbReference type="SUPFAM" id="SSF52172">
    <property type="entry name" value="CheY-like"/>
    <property type="match status" value="1"/>
</dbReference>
<dbReference type="EMBL" id="LAZR01033059">
    <property type="protein sequence ID" value="KKL49165.1"/>
    <property type="molecule type" value="Genomic_DNA"/>
</dbReference>
<organism evidence="1">
    <name type="scientific">marine sediment metagenome</name>
    <dbReference type="NCBI Taxonomy" id="412755"/>
    <lineage>
        <taxon>unclassified sequences</taxon>
        <taxon>metagenomes</taxon>
        <taxon>ecological metagenomes</taxon>
    </lineage>
</organism>
<protein>
    <recommendedName>
        <fullName evidence="2">Response regulatory domain-containing protein</fullName>
    </recommendedName>
</protein>
<dbReference type="AlphaFoldDB" id="A0A0F9EW11"/>
<name>A0A0F9EW11_9ZZZZ</name>